<evidence type="ECO:0000256" key="2">
    <source>
        <dbReference type="SAM" id="SignalP"/>
    </source>
</evidence>
<feature type="signal peptide" evidence="2">
    <location>
        <begin position="1"/>
        <end position="28"/>
    </location>
</feature>
<sequence length="250" mass="25440">MARTFLPTAALCLAALLCACGDDGRGHAAVGAAGPADGRSPTKPVPPGEDIVLTPLDGATPEGRRGDSPSEDAPSPESGSGIGTGTDTTPTRTPPAPSPPGHRARSAEPPSGASPGKPPSAPHGTPPGAPSSPAATPTPAPKPKPNPPAPPHLALGPLQRAEADVRWCEKVTVDLRNTGGRPVTSGTITFGTHIIGALGIDWTTRTSTHPLPTPLPATSHRTATWRVCVASWRVPLGMHVETREVRAEWG</sequence>
<evidence type="ECO:0000313" key="4">
    <source>
        <dbReference type="Proteomes" id="UP000011074"/>
    </source>
</evidence>
<dbReference type="PROSITE" id="PS51257">
    <property type="entry name" value="PROKAR_LIPOPROTEIN"/>
    <property type="match status" value="1"/>
</dbReference>
<evidence type="ECO:0000256" key="1">
    <source>
        <dbReference type="SAM" id="MobiDB-lite"/>
    </source>
</evidence>
<feature type="chain" id="PRO_5032626680" description="Lipoprotein" evidence="2">
    <location>
        <begin position="29"/>
        <end position="250"/>
    </location>
</feature>
<dbReference type="RefSeq" id="WP_030658433.1">
    <property type="nucleotide sequence ID" value="NZ_CP048261.1"/>
</dbReference>
<feature type="compositionally biased region" description="Low complexity" evidence="1">
    <location>
        <begin position="71"/>
        <end position="91"/>
    </location>
</feature>
<evidence type="ECO:0000313" key="3">
    <source>
        <dbReference type="EMBL" id="QST82519.1"/>
    </source>
</evidence>
<dbReference type="EMBL" id="CP048261">
    <property type="protein sequence ID" value="QST82519.1"/>
    <property type="molecule type" value="Genomic_DNA"/>
</dbReference>
<protein>
    <recommendedName>
        <fullName evidence="5">Lipoprotein</fullName>
    </recommendedName>
</protein>
<feature type="region of interest" description="Disordered" evidence="1">
    <location>
        <begin position="26"/>
        <end position="155"/>
    </location>
</feature>
<dbReference type="Proteomes" id="UP000011074">
    <property type="component" value="Chromosome"/>
</dbReference>
<evidence type="ECO:0008006" key="5">
    <source>
        <dbReference type="Google" id="ProtNLM"/>
    </source>
</evidence>
<accession>A0A8A1URU8</accession>
<reference evidence="3" key="3">
    <citation type="journal article" date="2021" name="bioRxiv">
        <title>Bilateral symmetry of linear streptomycete chromosomes.</title>
        <authorList>
            <person name="Algora-Gallardo L."/>
            <person name="Schniete J.K."/>
            <person name="Mark D.R."/>
            <person name="Hunter I.S."/>
            <person name="Herron P.R."/>
        </authorList>
    </citation>
    <scope>NUCLEOTIDE SEQUENCE</scope>
    <source>
        <strain evidence="3">ATCC 10970</strain>
    </source>
</reference>
<keyword evidence="2" id="KW-0732">Signal</keyword>
<proteinExistence type="predicted"/>
<dbReference type="GeneID" id="66856745"/>
<organism evidence="3 4">
    <name type="scientific">Streptomyces rimosus subsp. rimosus (strain ATCC 10970 / DSM 40260 / JCM 4667 / NRRL 2234)</name>
    <dbReference type="NCBI Taxonomy" id="1265868"/>
    <lineage>
        <taxon>Bacteria</taxon>
        <taxon>Bacillati</taxon>
        <taxon>Actinomycetota</taxon>
        <taxon>Actinomycetes</taxon>
        <taxon>Kitasatosporales</taxon>
        <taxon>Streptomycetaceae</taxon>
        <taxon>Streptomyces</taxon>
    </lineage>
</organism>
<reference evidence="3" key="2">
    <citation type="submission" date="2020-01" db="EMBL/GenBank/DDBJ databases">
        <authorList>
            <person name="Algora L."/>
            <person name="Schniete J.K."/>
            <person name="MacFadyen A."/>
            <person name="Hoskisson P.A."/>
            <person name="Hunter I.S."/>
            <person name="Herron P.R."/>
        </authorList>
    </citation>
    <scope>NUCLEOTIDE SEQUENCE</scope>
    <source>
        <strain evidence="3">ATCC 10970</strain>
    </source>
</reference>
<reference evidence="3" key="1">
    <citation type="submission" date="2012-12" db="EMBL/GenBank/DDBJ databases">
        <authorList>
            <person name="Pethick F.E."/>
            <person name="MacFadyen A.C."/>
            <person name="Tang Z."/>
            <person name="Sangal V."/>
            <person name="Tze-Tze L."/>
            <person name="Chu J."/>
            <person name="Guo M."/>
            <person name="Kirby R."/>
            <person name="Hoskisson P.A."/>
            <person name="Herron P.R."/>
            <person name="Hunter I.S."/>
        </authorList>
    </citation>
    <scope>NUCLEOTIDE SEQUENCE</scope>
    <source>
        <strain evidence="3">ATCC 10970</strain>
    </source>
</reference>
<feature type="compositionally biased region" description="Pro residues" evidence="1">
    <location>
        <begin position="116"/>
        <end position="151"/>
    </location>
</feature>
<gene>
    <name evidence="3" type="ORF">SRIM_022260</name>
</gene>
<dbReference type="AlphaFoldDB" id="A0A8A1URU8"/>
<name>A0A8A1URU8_STRR1</name>